<dbReference type="Proteomes" id="UP000680038">
    <property type="component" value="Unassembled WGS sequence"/>
</dbReference>
<organism evidence="2 3">
    <name type="scientific">Dyadobacter helix</name>
    <dbReference type="NCBI Taxonomy" id="2822344"/>
    <lineage>
        <taxon>Bacteria</taxon>
        <taxon>Pseudomonadati</taxon>
        <taxon>Bacteroidota</taxon>
        <taxon>Cytophagia</taxon>
        <taxon>Cytophagales</taxon>
        <taxon>Spirosomataceae</taxon>
        <taxon>Dyadobacter</taxon>
    </lineage>
</organism>
<accession>A0A916JI95</accession>
<comment type="caution">
    <text evidence="2">The sequence shown here is derived from an EMBL/GenBank/DDBJ whole genome shotgun (WGS) entry which is preliminary data.</text>
</comment>
<reference evidence="2" key="1">
    <citation type="submission" date="2021-04" db="EMBL/GenBank/DDBJ databases">
        <authorList>
            <person name="Rodrigo-Torres L."/>
            <person name="Arahal R. D."/>
            <person name="Lucena T."/>
        </authorList>
    </citation>
    <scope>NUCLEOTIDE SEQUENCE</scope>
    <source>
        <strain evidence="2">CECT 9275</strain>
    </source>
</reference>
<sequence>MLIRLLTTMNRSKYLKRLTIVFCLAAPALTAYGQLTDEILKDRFNQAVLDSAVRYELLKPLTANLQKQSLHLQKQNHALSMQVQIMSFRLSTLQNTFAKQLTAERRRRRLIIAISAAAVTGTLLIR</sequence>
<proteinExistence type="predicted"/>
<gene>
    <name evidence="2" type="ORF">DYBT9275_05848</name>
</gene>
<keyword evidence="3" id="KW-1185">Reference proteome</keyword>
<evidence type="ECO:0000313" key="3">
    <source>
        <dbReference type="Proteomes" id="UP000680038"/>
    </source>
</evidence>
<protein>
    <submittedName>
        <fullName evidence="2">Uncharacterized protein</fullName>
    </submittedName>
</protein>
<feature type="chain" id="PRO_5037507065" evidence="1">
    <location>
        <begin position="34"/>
        <end position="126"/>
    </location>
</feature>
<feature type="signal peptide" evidence="1">
    <location>
        <begin position="1"/>
        <end position="33"/>
    </location>
</feature>
<keyword evidence="1" id="KW-0732">Signal</keyword>
<dbReference type="AlphaFoldDB" id="A0A916JI95"/>
<dbReference type="EMBL" id="CAJRAF010000004">
    <property type="protein sequence ID" value="CAG5017793.1"/>
    <property type="molecule type" value="Genomic_DNA"/>
</dbReference>
<evidence type="ECO:0000313" key="2">
    <source>
        <dbReference type="EMBL" id="CAG5017793.1"/>
    </source>
</evidence>
<evidence type="ECO:0000256" key="1">
    <source>
        <dbReference type="SAM" id="SignalP"/>
    </source>
</evidence>
<name>A0A916JI95_9BACT</name>